<dbReference type="Proteomes" id="UP000177407">
    <property type="component" value="Unassembled WGS sequence"/>
</dbReference>
<accession>A0A1F5S2W7</accession>
<proteinExistence type="predicted"/>
<dbReference type="EMBL" id="MFGA01000017">
    <property type="protein sequence ID" value="OGF21037.1"/>
    <property type="molecule type" value="Genomic_DNA"/>
</dbReference>
<sequence length="194" mass="22535">MDREKDMRGIEDEILEKERGEIVEVEEKKSVDANTVQAKELAKKLEIDAGGQWEKVPREIVESAPRAVASYSESWSTPNGASGFSEGVASLERGVVVKNNATWDRYASSTKRELFGGGKGYYNFFVEYVEMDEREKNLRIKMLDLCEEFEEAWKNRSKDYKTVDDRGKEIEELKKEITQLQKERYQKNWSKETK</sequence>
<name>A0A1F5S2W7_9BACT</name>
<evidence type="ECO:0000313" key="2">
    <source>
        <dbReference type="Proteomes" id="UP000177407"/>
    </source>
</evidence>
<organism evidence="1 2">
    <name type="scientific">Candidatus Falkowbacteria bacterium RIFOXYA2_FULL_38_12</name>
    <dbReference type="NCBI Taxonomy" id="1797993"/>
    <lineage>
        <taxon>Bacteria</taxon>
        <taxon>Candidatus Falkowiibacteriota</taxon>
    </lineage>
</organism>
<evidence type="ECO:0000313" key="1">
    <source>
        <dbReference type="EMBL" id="OGF21037.1"/>
    </source>
</evidence>
<protein>
    <submittedName>
        <fullName evidence="1">Uncharacterized protein</fullName>
    </submittedName>
</protein>
<reference evidence="1 2" key="1">
    <citation type="journal article" date="2016" name="Nat. Commun.">
        <title>Thousands of microbial genomes shed light on interconnected biogeochemical processes in an aquifer system.</title>
        <authorList>
            <person name="Anantharaman K."/>
            <person name="Brown C.T."/>
            <person name="Hug L.A."/>
            <person name="Sharon I."/>
            <person name="Castelle C.J."/>
            <person name="Probst A.J."/>
            <person name="Thomas B.C."/>
            <person name="Singh A."/>
            <person name="Wilkins M.J."/>
            <person name="Karaoz U."/>
            <person name="Brodie E.L."/>
            <person name="Williams K.H."/>
            <person name="Hubbard S.S."/>
            <person name="Banfield J.F."/>
        </authorList>
    </citation>
    <scope>NUCLEOTIDE SEQUENCE [LARGE SCALE GENOMIC DNA]</scope>
</reference>
<gene>
    <name evidence="1" type="ORF">A2257_02005</name>
</gene>
<comment type="caution">
    <text evidence="1">The sequence shown here is derived from an EMBL/GenBank/DDBJ whole genome shotgun (WGS) entry which is preliminary data.</text>
</comment>
<dbReference type="AlphaFoldDB" id="A0A1F5S2W7"/>